<dbReference type="InterPro" id="IPR012337">
    <property type="entry name" value="RNaseH-like_sf"/>
</dbReference>
<keyword evidence="2" id="KW-0269">Exonuclease</keyword>
<dbReference type="InterPro" id="IPR035901">
    <property type="entry name" value="GIY-YIG_endonuc_sf"/>
</dbReference>
<keyword evidence="3" id="KW-1185">Reference proteome</keyword>
<dbReference type="SMART" id="SM00465">
    <property type="entry name" value="GIYc"/>
    <property type="match status" value="1"/>
</dbReference>
<dbReference type="GO" id="GO:0004527">
    <property type="term" value="F:exonuclease activity"/>
    <property type="evidence" value="ECO:0007669"/>
    <property type="project" value="UniProtKB-KW"/>
</dbReference>
<dbReference type="SMART" id="SM00479">
    <property type="entry name" value="EXOIII"/>
    <property type="match status" value="1"/>
</dbReference>
<reference evidence="2 3" key="1">
    <citation type="submission" date="2023-10" db="EMBL/GenBank/DDBJ databases">
        <title>Marimonas sp. nov. isolated from tidal mud flat.</title>
        <authorList>
            <person name="Jaincy N.J."/>
            <person name="Srinivasan S."/>
            <person name="Lee S.-S."/>
        </authorList>
    </citation>
    <scope>NUCLEOTIDE SEQUENCE [LARGE SCALE GENOMIC DNA]</scope>
    <source>
        <strain evidence="2 3">MJ-SS3</strain>
    </source>
</reference>
<name>A0ABU3U918_9FLAO</name>
<evidence type="ECO:0000259" key="1">
    <source>
        <dbReference type="PROSITE" id="PS50164"/>
    </source>
</evidence>
<organism evidence="2 3">
    <name type="scientific">Gilvirhabdus luticola</name>
    <dbReference type="NCBI Taxonomy" id="3079858"/>
    <lineage>
        <taxon>Bacteria</taxon>
        <taxon>Pseudomonadati</taxon>
        <taxon>Bacteroidota</taxon>
        <taxon>Flavobacteriia</taxon>
        <taxon>Flavobacteriales</taxon>
        <taxon>Flavobacteriaceae</taxon>
        <taxon>Gilvirhabdus</taxon>
    </lineage>
</organism>
<evidence type="ECO:0000313" key="2">
    <source>
        <dbReference type="EMBL" id="MDU8886907.1"/>
    </source>
</evidence>
<keyword evidence="2" id="KW-0378">Hydrolase</keyword>
<dbReference type="CDD" id="cd10434">
    <property type="entry name" value="GIY-YIG_UvrC_Cho"/>
    <property type="match status" value="1"/>
</dbReference>
<dbReference type="InterPro" id="IPR000305">
    <property type="entry name" value="GIY-YIG_endonuc"/>
</dbReference>
<dbReference type="InterPro" id="IPR013520">
    <property type="entry name" value="Ribonucl_H"/>
</dbReference>
<dbReference type="Gene3D" id="3.30.420.10">
    <property type="entry name" value="Ribonuclease H-like superfamily/Ribonuclease H"/>
    <property type="match status" value="1"/>
</dbReference>
<dbReference type="PANTHER" id="PTHR30231">
    <property type="entry name" value="DNA POLYMERASE III SUBUNIT EPSILON"/>
    <property type="match status" value="1"/>
</dbReference>
<dbReference type="SUPFAM" id="SSF82771">
    <property type="entry name" value="GIY-YIG endonuclease"/>
    <property type="match status" value="1"/>
</dbReference>
<dbReference type="CDD" id="cd06127">
    <property type="entry name" value="DEDDh"/>
    <property type="match status" value="1"/>
</dbReference>
<dbReference type="NCBIfam" id="TIGR00573">
    <property type="entry name" value="dnaq"/>
    <property type="match status" value="1"/>
</dbReference>
<dbReference type="InterPro" id="IPR036397">
    <property type="entry name" value="RNaseH_sf"/>
</dbReference>
<comment type="caution">
    <text evidence="2">The sequence shown here is derived from an EMBL/GenBank/DDBJ whole genome shotgun (WGS) entry which is preliminary data.</text>
</comment>
<dbReference type="Pfam" id="PF00929">
    <property type="entry name" value="RNase_T"/>
    <property type="match status" value="1"/>
</dbReference>
<dbReference type="EMBL" id="JAWHTF010000007">
    <property type="protein sequence ID" value="MDU8886907.1"/>
    <property type="molecule type" value="Genomic_DNA"/>
</dbReference>
<evidence type="ECO:0000313" key="3">
    <source>
        <dbReference type="Proteomes" id="UP001268651"/>
    </source>
</evidence>
<keyword evidence="2" id="KW-0540">Nuclease</keyword>
<protein>
    <submittedName>
        <fullName evidence="2">Exonuclease domain-containing protein</fullName>
    </submittedName>
</protein>
<proteinExistence type="predicted"/>
<dbReference type="Gene3D" id="3.40.1440.10">
    <property type="entry name" value="GIY-YIG endonuclease"/>
    <property type="match status" value="1"/>
</dbReference>
<gene>
    <name evidence="2" type="ORF">RXV94_12105</name>
</gene>
<accession>A0ABU3U918</accession>
<dbReference type="RefSeq" id="WP_316663004.1">
    <property type="nucleotide sequence ID" value="NZ_JAWHTF010000007.1"/>
</dbReference>
<dbReference type="InterPro" id="IPR047296">
    <property type="entry name" value="GIY-YIG_UvrC_Cho"/>
</dbReference>
<sequence>MYTILDIETTGGKYNEEGITEIAIYKYNGHEIVDQFISLINPERDIQPFVVNLTGINNSMLRNAPKFYEIAKRIIEITEETILVAHNAKFDYRILRTEFKRLGYDFSRKTLCTVELAKDLIPDQNSYSLGKLTRSLGIPVGERHRASGDALATVKLFKMLLAKDVNKKIVQESIRLEPKYQMEPRLLDILDELPSITGVYYMHKADGEIIYIGKSKNIRTRVNQHFTSDNPKSKRIQLQVAAVTYEETGSELVALLKESEEIKRNKPIYNRALRRTIFTHGLYSFTDSQGYLNLKVAKINGKVKPITTFSNLQSAKSFMSKITDEYNLCQKLTGMYSTRSNCFNYTIKQCFGACIEKEDPTDYNSRTSQLIHKHRFENQNMVIIDRGRSVDERSAILIENGVFRGLGFYNLNYQINNIEVLQSIITPMQNNRDTQHIIQSYLRRNKKLKVLEFNANSNNS</sequence>
<dbReference type="InterPro" id="IPR006054">
    <property type="entry name" value="DnaQ"/>
</dbReference>
<dbReference type="Proteomes" id="UP001268651">
    <property type="component" value="Unassembled WGS sequence"/>
</dbReference>
<dbReference type="Pfam" id="PF01541">
    <property type="entry name" value="GIY-YIG"/>
    <property type="match status" value="1"/>
</dbReference>
<dbReference type="SUPFAM" id="SSF53098">
    <property type="entry name" value="Ribonuclease H-like"/>
    <property type="match status" value="1"/>
</dbReference>
<dbReference type="PROSITE" id="PS50164">
    <property type="entry name" value="GIY_YIG"/>
    <property type="match status" value="1"/>
</dbReference>
<feature type="domain" description="GIY-YIG" evidence="1">
    <location>
        <begin position="195"/>
        <end position="271"/>
    </location>
</feature>
<dbReference type="PANTHER" id="PTHR30231:SF41">
    <property type="entry name" value="DNA POLYMERASE III SUBUNIT EPSILON"/>
    <property type="match status" value="1"/>
</dbReference>